<name>S4AUL2_9ACTN</name>
<protein>
    <submittedName>
        <fullName evidence="1">Uncharacterized protein</fullName>
    </submittedName>
</protein>
<dbReference type="AlphaFoldDB" id="S4AUL2"/>
<proteinExistence type="predicted"/>
<keyword evidence="2" id="KW-1185">Reference proteome</keyword>
<organism evidence="1 2">
    <name type="scientific">Streptomyces aurantiacus JA 4570</name>
    <dbReference type="NCBI Taxonomy" id="1286094"/>
    <lineage>
        <taxon>Bacteria</taxon>
        <taxon>Bacillati</taxon>
        <taxon>Actinomycetota</taxon>
        <taxon>Actinomycetes</taxon>
        <taxon>Kitasatosporales</taxon>
        <taxon>Streptomycetaceae</taxon>
        <taxon>Streptomyces</taxon>
        <taxon>Streptomyces aurantiacus group</taxon>
    </lineage>
</organism>
<dbReference type="Proteomes" id="UP000014629">
    <property type="component" value="Unassembled WGS sequence"/>
</dbReference>
<evidence type="ECO:0000313" key="1">
    <source>
        <dbReference type="EMBL" id="EPH45107.1"/>
    </source>
</evidence>
<comment type="caution">
    <text evidence="1">The sequence shown here is derived from an EMBL/GenBank/DDBJ whole genome shotgun (WGS) entry which is preliminary data.</text>
</comment>
<reference evidence="1 2" key="1">
    <citation type="submission" date="2013-02" db="EMBL/GenBank/DDBJ databases">
        <title>Draft Genome Sequence of Streptomyces aurantiacus, Which Produces Setomimycin.</title>
        <authorList>
            <person name="Gruening B.A."/>
            <person name="Praeg A."/>
            <person name="Erxleben A."/>
            <person name="Guenther S."/>
            <person name="Mueller M."/>
        </authorList>
    </citation>
    <scope>NUCLEOTIDE SEQUENCE [LARGE SCALE GENOMIC DNA]</scope>
    <source>
        <strain evidence="1 2">JA 4570</strain>
    </source>
</reference>
<dbReference type="EMBL" id="AOPZ01000067">
    <property type="protein sequence ID" value="EPH45107.1"/>
    <property type="molecule type" value="Genomic_DNA"/>
</dbReference>
<accession>S4AUL2</accession>
<evidence type="ECO:0000313" key="2">
    <source>
        <dbReference type="Proteomes" id="UP000014629"/>
    </source>
</evidence>
<gene>
    <name evidence="1" type="ORF">STRAU_1735</name>
</gene>
<sequence length="61" mass="6429">MVIPASRMAVSFDSKLRSAGGGAVLVLAELDVVNCTPAERRWGLPGDVGGNDERQAFDARV</sequence>